<name>A0AAV2LS99_KNICA</name>
<proteinExistence type="predicted"/>
<feature type="transmembrane region" description="Helical" evidence="1">
    <location>
        <begin position="52"/>
        <end position="76"/>
    </location>
</feature>
<gene>
    <name evidence="2" type="ORF">KC01_LOCUS31115</name>
</gene>
<keyword evidence="1" id="KW-0472">Membrane</keyword>
<organism evidence="2 3">
    <name type="scientific">Knipowitschia caucasica</name>
    <name type="common">Caucasian dwarf goby</name>
    <name type="synonym">Pomatoschistus caucasicus</name>
    <dbReference type="NCBI Taxonomy" id="637954"/>
    <lineage>
        <taxon>Eukaryota</taxon>
        <taxon>Metazoa</taxon>
        <taxon>Chordata</taxon>
        <taxon>Craniata</taxon>
        <taxon>Vertebrata</taxon>
        <taxon>Euteleostomi</taxon>
        <taxon>Actinopterygii</taxon>
        <taxon>Neopterygii</taxon>
        <taxon>Teleostei</taxon>
        <taxon>Neoteleostei</taxon>
        <taxon>Acanthomorphata</taxon>
        <taxon>Gobiaria</taxon>
        <taxon>Gobiiformes</taxon>
        <taxon>Gobioidei</taxon>
        <taxon>Gobiidae</taxon>
        <taxon>Gobiinae</taxon>
        <taxon>Knipowitschia</taxon>
    </lineage>
</organism>
<dbReference type="Proteomes" id="UP001497482">
    <property type="component" value="Chromosome 4"/>
</dbReference>
<dbReference type="EMBL" id="OZ035826">
    <property type="protein sequence ID" value="CAL1603431.1"/>
    <property type="molecule type" value="Genomic_DNA"/>
</dbReference>
<evidence type="ECO:0000313" key="2">
    <source>
        <dbReference type="EMBL" id="CAL1603431.1"/>
    </source>
</evidence>
<keyword evidence="1" id="KW-0812">Transmembrane</keyword>
<accession>A0AAV2LS99</accession>
<evidence type="ECO:0000313" key="3">
    <source>
        <dbReference type="Proteomes" id="UP001497482"/>
    </source>
</evidence>
<protein>
    <submittedName>
        <fullName evidence="2">Uncharacterized protein</fullName>
    </submittedName>
</protein>
<keyword evidence="3" id="KW-1185">Reference proteome</keyword>
<dbReference type="AlphaFoldDB" id="A0AAV2LS99"/>
<reference evidence="2 3" key="1">
    <citation type="submission" date="2024-04" db="EMBL/GenBank/DDBJ databases">
        <authorList>
            <person name="Waldvogel A.-M."/>
            <person name="Schoenle A."/>
        </authorList>
    </citation>
    <scope>NUCLEOTIDE SEQUENCE [LARGE SCALE GENOMIC DNA]</scope>
</reference>
<feature type="transmembrane region" description="Helical" evidence="1">
    <location>
        <begin position="120"/>
        <end position="141"/>
    </location>
</feature>
<evidence type="ECO:0000256" key="1">
    <source>
        <dbReference type="SAM" id="Phobius"/>
    </source>
</evidence>
<sequence>MGFGKRMCLENGGVVEVWGGGCWVGYGIDIVCGGVYGGVWGGWGGFMVWVGFLGYVAVGCFDVWGIWFLCCVWVWGLGNLLGWVCWGGGADKGVYGGVGGEVGGVEEGGWVGRRWMLGGGWWYVGGGGGVVSGWSVGIYMMGDMGGWRDGELGFWVGWIDVGGKE</sequence>
<keyword evidence="1" id="KW-1133">Transmembrane helix</keyword>